<evidence type="ECO:0008006" key="3">
    <source>
        <dbReference type="Google" id="ProtNLM"/>
    </source>
</evidence>
<reference evidence="1 2" key="1">
    <citation type="journal article" date="2014" name="Proc. Natl. Acad. Sci. U.S.A.">
        <title>Functional type 2 photosynthetic reaction centers found in the rare bacterial phylum Gemmatimonadetes.</title>
        <authorList>
            <person name="Zeng Y."/>
            <person name="Feng F."/>
            <person name="Medova H."/>
            <person name="Dean J."/>
            <person name="Koblizek M."/>
        </authorList>
    </citation>
    <scope>NUCLEOTIDE SEQUENCE [LARGE SCALE GENOMIC DNA]</scope>
    <source>
        <strain evidence="1 2">AP64</strain>
    </source>
</reference>
<dbReference type="KEGG" id="gph:GEMMAAP_04765"/>
<accession>A0A143BIG4</accession>
<sequence>MTLAEGERHGSMSLATSTQPRTVALPVEFFAGLRQSALAAHGGATVLPVDAIRDAGYAAGTALYGHFATWLSEQGESHPDKLSDERFPWLLEAFFHGIGWGRVELHALSDAVMALDVSEWGEASDNAGGCLVSTGLFAGFFGRLASAPISVLEVDTGTAGPGRSRFLLGSVDVMGYVWEAMERGIPYDRAAASA</sequence>
<protein>
    <recommendedName>
        <fullName evidence="3">4-vinyl reductase 4VR domain-containing protein</fullName>
    </recommendedName>
</protein>
<dbReference type="STRING" id="1379270.GEMMAAP_04765"/>
<dbReference type="Proteomes" id="UP000076404">
    <property type="component" value="Chromosome"/>
</dbReference>
<dbReference type="eggNOG" id="COG1719">
    <property type="taxonomic scope" value="Bacteria"/>
</dbReference>
<name>A0A143BIG4_9BACT</name>
<evidence type="ECO:0000313" key="1">
    <source>
        <dbReference type="EMBL" id="AMW04342.1"/>
    </source>
</evidence>
<organism evidence="1 2">
    <name type="scientific">Gemmatimonas phototrophica</name>
    <dbReference type="NCBI Taxonomy" id="1379270"/>
    <lineage>
        <taxon>Bacteria</taxon>
        <taxon>Pseudomonadati</taxon>
        <taxon>Gemmatimonadota</taxon>
        <taxon>Gemmatimonadia</taxon>
        <taxon>Gemmatimonadales</taxon>
        <taxon>Gemmatimonadaceae</taxon>
        <taxon>Gemmatimonas</taxon>
    </lineage>
</organism>
<keyword evidence="2" id="KW-1185">Reference proteome</keyword>
<proteinExistence type="predicted"/>
<evidence type="ECO:0000313" key="2">
    <source>
        <dbReference type="Proteomes" id="UP000076404"/>
    </source>
</evidence>
<gene>
    <name evidence="1" type="ORF">GEMMAAP_04765</name>
</gene>
<reference evidence="1 2" key="2">
    <citation type="journal article" date="2016" name="Environ. Microbiol. Rep.">
        <title>Metagenomic evidence for the presence of phototrophic Gemmatimonadetes bacteria in diverse environments.</title>
        <authorList>
            <person name="Zeng Y."/>
            <person name="Baumbach J."/>
            <person name="Barbosa E.G."/>
            <person name="Azevedo V."/>
            <person name="Zhang C."/>
            <person name="Koblizek M."/>
        </authorList>
    </citation>
    <scope>NUCLEOTIDE SEQUENCE [LARGE SCALE GENOMIC DNA]</scope>
    <source>
        <strain evidence="1 2">AP64</strain>
    </source>
</reference>
<dbReference type="EMBL" id="CP011454">
    <property type="protein sequence ID" value="AMW04342.1"/>
    <property type="molecule type" value="Genomic_DNA"/>
</dbReference>
<dbReference type="AlphaFoldDB" id="A0A143BIG4"/>